<dbReference type="SUPFAM" id="SSF55136">
    <property type="entry name" value="Probable bacterial effector-binding domain"/>
    <property type="match status" value="1"/>
</dbReference>
<protein>
    <submittedName>
        <fullName evidence="2">Transcriptional regulator</fullName>
    </submittedName>
</protein>
<proteinExistence type="predicted"/>
<comment type="caution">
    <text evidence="2">The sequence shown here is derived from an EMBL/GenBank/DDBJ whole genome shotgun (WGS) entry which is preliminary data.</text>
</comment>
<dbReference type="InterPro" id="IPR029442">
    <property type="entry name" value="GyrI-like"/>
</dbReference>
<dbReference type="Gene3D" id="3.20.80.10">
    <property type="entry name" value="Regulatory factor, effector binding domain"/>
    <property type="match status" value="1"/>
</dbReference>
<evidence type="ECO:0000313" key="3">
    <source>
        <dbReference type="Proteomes" id="UP000712080"/>
    </source>
</evidence>
<gene>
    <name evidence="2" type="ORF">G6047_04685</name>
</gene>
<feature type="domain" description="GyrI-like small molecule binding" evidence="1">
    <location>
        <begin position="204"/>
        <end position="336"/>
    </location>
</feature>
<dbReference type="RefSeq" id="WP_169526326.1">
    <property type="nucleotide sequence ID" value="NZ_JAAMPU010000100.1"/>
</dbReference>
<dbReference type="CDD" id="cd07818">
    <property type="entry name" value="SRPBCC_1"/>
    <property type="match status" value="1"/>
</dbReference>
<sequence length="369" mass="41732">MRILKYLFLLLLLFLISVSVFVATSKGTFSVERSRIINLPRPVVFSYASDFRNWENFGTWPINKKEARFDYPAMTSGKGASYSWESSEGDGKVKTLYVKENDSLFQRMEFNGALSDISWKFKDTVGGTKVTWRGKGRMSFMYKVKAVAEGGIEKLISALSEQSLIDLDKTLQKEIATFKVIPNGIKDLASVGYLQQTISSKIDLAPSNIRIMLAKMYYFFKKNKLEAAGNPFVIYDRYDGPNNHCRFSVCMPIAEEVHISDGSDIQYAEIPKMSCAKVTLTGDLSHLPEARKKATEYLTANNLVALPKYRWIEVITKGINQTNRPSQWITELYYPVGVYDEHVVTDSTLVQTPTLPVQRPAATVRDTAR</sequence>
<evidence type="ECO:0000313" key="2">
    <source>
        <dbReference type="EMBL" id="NMH27321.1"/>
    </source>
</evidence>
<accession>A0A972FYT6</accession>
<dbReference type="AlphaFoldDB" id="A0A972FYT6"/>
<dbReference type="Proteomes" id="UP000712080">
    <property type="component" value="Unassembled WGS sequence"/>
</dbReference>
<dbReference type="Pfam" id="PF06445">
    <property type="entry name" value="GyrI-like"/>
    <property type="match status" value="1"/>
</dbReference>
<dbReference type="SUPFAM" id="SSF55961">
    <property type="entry name" value="Bet v1-like"/>
    <property type="match status" value="1"/>
</dbReference>
<organism evidence="2 3">
    <name type="scientific">Flavobacterium silvaticum</name>
    <dbReference type="NCBI Taxonomy" id="1852020"/>
    <lineage>
        <taxon>Bacteria</taxon>
        <taxon>Pseudomonadati</taxon>
        <taxon>Bacteroidota</taxon>
        <taxon>Flavobacteriia</taxon>
        <taxon>Flavobacteriales</taxon>
        <taxon>Flavobacteriaceae</taxon>
        <taxon>Flavobacterium</taxon>
    </lineage>
</organism>
<reference evidence="2" key="1">
    <citation type="submission" date="2020-02" db="EMBL/GenBank/DDBJ databases">
        <title>Flavobacterium sp. genome.</title>
        <authorList>
            <person name="Jung H.S."/>
            <person name="Baek J.H."/>
            <person name="Jeon C.O."/>
        </authorList>
    </citation>
    <scope>NUCLEOTIDE SEQUENCE</scope>
    <source>
        <strain evidence="2">SE-s28</strain>
    </source>
</reference>
<name>A0A972FYT6_9FLAO</name>
<dbReference type="InterPro" id="IPR011256">
    <property type="entry name" value="Reg_factor_effector_dom_sf"/>
</dbReference>
<dbReference type="Gene3D" id="3.30.530.20">
    <property type="match status" value="1"/>
</dbReference>
<dbReference type="EMBL" id="JAAMPU010000100">
    <property type="protein sequence ID" value="NMH27321.1"/>
    <property type="molecule type" value="Genomic_DNA"/>
</dbReference>
<keyword evidence="3" id="KW-1185">Reference proteome</keyword>
<dbReference type="InterPro" id="IPR023393">
    <property type="entry name" value="START-like_dom_sf"/>
</dbReference>
<evidence type="ECO:0000259" key="1">
    <source>
        <dbReference type="Pfam" id="PF06445"/>
    </source>
</evidence>